<dbReference type="EMBL" id="CP029550">
    <property type="protein sequence ID" value="AWN44728.1"/>
    <property type="molecule type" value="Genomic_DNA"/>
</dbReference>
<dbReference type="InterPro" id="IPR027275">
    <property type="entry name" value="PRC-brl_dom"/>
</dbReference>
<proteinExistence type="predicted"/>
<name>A0A2U8WGR0_9HYPH</name>
<dbReference type="Gene3D" id="2.30.30.240">
    <property type="entry name" value="PRC-barrel domain"/>
    <property type="match status" value="1"/>
</dbReference>
<feature type="domain" description="PRC-barrel" evidence="3">
    <location>
        <begin position="42"/>
        <end position="99"/>
    </location>
</feature>
<dbReference type="RefSeq" id="WP_109896726.1">
    <property type="nucleotide sequence ID" value="NZ_CP029550.1"/>
</dbReference>
<evidence type="ECO:0000256" key="1">
    <source>
        <dbReference type="SAM" id="MobiDB-lite"/>
    </source>
</evidence>
<accession>A0A2U8WGR0</accession>
<dbReference type="OrthoDB" id="7818259at2"/>
<evidence type="ECO:0000259" key="3">
    <source>
        <dbReference type="Pfam" id="PF05239"/>
    </source>
</evidence>
<dbReference type="InterPro" id="IPR011033">
    <property type="entry name" value="PRC_barrel-like_sf"/>
</dbReference>
<dbReference type="KEGG" id="mets:DK389_22180"/>
<feature type="compositionally biased region" description="Basic and acidic residues" evidence="1">
    <location>
        <begin position="102"/>
        <end position="118"/>
    </location>
</feature>
<organism evidence="4 5">
    <name type="scientific">Methylobacterium durans</name>
    <dbReference type="NCBI Taxonomy" id="2202825"/>
    <lineage>
        <taxon>Bacteria</taxon>
        <taxon>Pseudomonadati</taxon>
        <taxon>Pseudomonadota</taxon>
        <taxon>Alphaproteobacteria</taxon>
        <taxon>Hyphomicrobiales</taxon>
        <taxon>Methylobacteriaceae</taxon>
        <taxon>Methylobacterium</taxon>
    </lineage>
</organism>
<evidence type="ECO:0000313" key="4">
    <source>
        <dbReference type="EMBL" id="AWN44728.1"/>
    </source>
</evidence>
<dbReference type="SUPFAM" id="SSF50346">
    <property type="entry name" value="PRC-barrel domain"/>
    <property type="match status" value="1"/>
</dbReference>
<dbReference type="PANTHER" id="PTHR36505">
    <property type="entry name" value="BLR1072 PROTEIN"/>
    <property type="match status" value="1"/>
</dbReference>
<dbReference type="Proteomes" id="UP000245926">
    <property type="component" value="Chromosome"/>
</dbReference>
<sequence>MLKHFALAVIGSAVLAGPVLAETAPAPNGGQFVTQEKAGQWRASKLKGLNVYNNNNEKIGDINELLVDSTGKIEAVVIGVGGFLGLGEHDVAVPFGQIKFTNESRREAKKDDAQKKPADTTASTNTSSTVGADANRAAPDHAVLNATKDQLKAAPQFKYAR</sequence>
<evidence type="ECO:0000256" key="2">
    <source>
        <dbReference type="SAM" id="SignalP"/>
    </source>
</evidence>
<reference evidence="5" key="1">
    <citation type="submission" date="2018-05" db="EMBL/GenBank/DDBJ databases">
        <title>Complete Genome Sequence of Methylobacterium sp. 17SD2-17.</title>
        <authorList>
            <person name="Srinivasan S."/>
        </authorList>
    </citation>
    <scope>NUCLEOTIDE SEQUENCE [LARGE SCALE GENOMIC DNA]</scope>
    <source>
        <strain evidence="5">17SD2-17</strain>
    </source>
</reference>
<dbReference type="AlphaFoldDB" id="A0A2U8WGR0"/>
<dbReference type="Pfam" id="PF05239">
    <property type="entry name" value="PRC"/>
    <property type="match status" value="1"/>
</dbReference>
<feature type="compositionally biased region" description="Low complexity" evidence="1">
    <location>
        <begin position="119"/>
        <end position="129"/>
    </location>
</feature>
<feature type="signal peptide" evidence="2">
    <location>
        <begin position="1"/>
        <end position="21"/>
    </location>
</feature>
<protein>
    <submittedName>
        <fullName evidence="4">Photosystem reaction center subunit H</fullName>
    </submittedName>
</protein>
<feature type="region of interest" description="Disordered" evidence="1">
    <location>
        <begin position="102"/>
        <end position="147"/>
    </location>
</feature>
<dbReference type="PANTHER" id="PTHR36505:SF1">
    <property type="entry name" value="BLR1072 PROTEIN"/>
    <property type="match status" value="1"/>
</dbReference>
<evidence type="ECO:0000313" key="5">
    <source>
        <dbReference type="Proteomes" id="UP000245926"/>
    </source>
</evidence>
<feature type="chain" id="PRO_5016053007" evidence="2">
    <location>
        <begin position="22"/>
        <end position="161"/>
    </location>
</feature>
<gene>
    <name evidence="4" type="ORF">DK389_22180</name>
</gene>
<keyword evidence="2" id="KW-0732">Signal</keyword>
<keyword evidence="5" id="KW-1185">Reference proteome</keyword>